<dbReference type="STRING" id="75743.A0A401Q7J3"/>
<keyword evidence="2" id="KW-1185">Reference proteome</keyword>
<comment type="caution">
    <text evidence="1">The sequence shown here is derived from an EMBL/GenBank/DDBJ whole genome shotgun (WGS) entry which is preliminary data.</text>
</comment>
<proteinExistence type="predicted"/>
<gene>
    <name evidence="1" type="ORF">scyTo_0022159</name>
</gene>
<protein>
    <submittedName>
        <fullName evidence="1">Uncharacterized protein</fullName>
    </submittedName>
</protein>
<feature type="non-terminal residue" evidence="1">
    <location>
        <position position="1"/>
    </location>
</feature>
<dbReference type="AlphaFoldDB" id="A0A401Q7J3"/>
<reference evidence="1 2" key="1">
    <citation type="journal article" date="2018" name="Nat. Ecol. Evol.">
        <title>Shark genomes provide insights into elasmobranch evolution and the origin of vertebrates.</title>
        <authorList>
            <person name="Hara Y"/>
            <person name="Yamaguchi K"/>
            <person name="Onimaru K"/>
            <person name="Kadota M"/>
            <person name="Koyanagi M"/>
            <person name="Keeley SD"/>
            <person name="Tatsumi K"/>
            <person name="Tanaka K"/>
            <person name="Motone F"/>
            <person name="Kageyama Y"/>
            <person name="Nozu R"/>
            <person name="Adachi N"/>
            <person name="Nishimura O"/>
            <person name="Nakagawa R"/>
            <person name="Tanegashima C"/>
            <person name="Kiyatake I"/>
            <person name="Matsumoto R"/>
            <person name="Murakumo K"/>
            <person name="Nishida K"/>
            <person name="Terakita A"/>
            <person name="Kuratani S"/>
            <person name="Sato K"/>
            <person name="Hyodo S Kuraku.S."/>
        </authorList>
    </citation>
    <scope>NUCLEOTIDE SEQUENCE [LARGE SCALE GENOMIC DNA]</scope>
</reference>
<name>A0A401Q7J3_SCYTO</name>
<dbReference type="Proteomes" id="UP000288216">
    <property type="component" value="Unassembled WGS sequence"/>
</dbReference>
<dbReference type="OrthoDB" id="7042322at2759"/>
<sequence length="131" mass="14979">FVGRQLESGSKFLDIFPTFSQNSAMASEDLLILDSILKGNSFDYSGRLKCKRTKWNVRSSEMSKRTFNPIRAIVDNMRIEPNPDKAMISLSIGWDCGQIGDQHISQQRTRIGDNINRIKTVENTVNRVWNL</sequence>
<evidence type="ECO:0000313" key="1">
    <source>
        <dbReference type="EMBL" id="GCB81339.1"/>
    </source>
</evidence>
<evidence type="ECO:0000313" key="2">
    <source>
        <dbReference type="Proteomes" id="UP000288216"/>
    </source>
</evidence>
<dbReference type="EMBL" id="BFAA01021449">
    <property type="protein sequence ID" value="GCB81339.1"/>
    <property type="molecule type" value="Genomic_DNA"/>
</dbReference>
<organism evidence="1 2">
    <name type="scientific">Scyliorhinus torazame</name>
    <name type="common">Cloudy catshark</name>
    <name type="synonym">Catulus torazame</name>
    <dbReference type="NCBI Taxonomy" id="75743"/>
    <lineage>
        <taxon>Eukaryota</taxon>
        <taxon>Metazoa</taxon>
        <taxon>Chordata</taxon>
        <taxon>Craniata</taxon>
        <taxon>Vertebrata</taxon>
        <taxon>Chondrichthyes</taxon>
        <taxon>Elasmobranchii</taxon>
        <taxon>Galeomorphii</taxon>
        <taxon>Galeoidea</taxon>
        <taxon>Carcharhiniformes</taxon>
        <taxon>Scyliorhinidae</taxon>
        <taxon>Scyliorhinus</taxon>
    </lineage>
</organism>
<accession>A0A401Q7J3</accession>